<comment type="subcellular location">
    <subcellularLocation>
        <location evidence="1">Cell membrane</location>
        <topology evidence="1">Multi-pass membrane protein</topology>
    </subcellularLocation>
</comment>
<dbReference type="EMBL" id="QEKH01000024">
    <property type="protein sequence ID" value="PVY38785.1"/>
    <property type="molecule type" value="Genomic_DNA"/>
</dbReference>
<keyword evidence="10" id="KW-0739">Sodium transport</keyword>
<organism evidence="13 14">
    <name type="scientific">Victivallis vadensis</name>
    <dbReference type="NCBI Taxonomy" id="172901"/>
    <lineage>
        <taxon>Bacteria</taxon>
        <taxon>Pseudomonadati</taxon>
        <taxon>Lentisphaerota</taxon>
        <taxon>Lentisphaeria</taxon>
        <taxon>Victivallales</taxon>
        <taxon>Victivallaceae</taxon>
        <taxon>Victivallis</taxon>
    </lineage>
</organism>
<dbReference type="InterPro" id="IPR051163">
    <property type="entry name" value="Sodium:Solute_Symporter_SSF"/>
</dbReference>
<feature type="transmembrane region" description="Helical" evidence="12">
    <location>
        <begin position="120"/>
        <end position="139"/>
    </location>
</feature>
<dbReference type="OrthoDB" id="9810181at2"/>
<reference evidence="13 14" key="1">
    <citation type="submission" date="2018-04" db="EMBL/GenBank/DDBJ databases">
        <title>Genomic Encyclopedia of Type Strains, Phase IV (KMG-IV): sequencing the most valuable type-strain genomes for metagenomic binning, comparative biology and taxonomic classification.</title>
        <authorList>
            <person name="Goeker M."/>
        </authorList>
    </citation>
    <scope>NUCLEOTIDE SEQUENCE [LARGE SCALE GENOMIC DNA]</scope>
    <source>
        <strain evidence="13 14">DSM 14823</strain>
    </source>
</reference>
<dbReference type="GO" id="GO:0015293">
    <property type="term" value="F:symporter activity"/>
    <property type="evidence" value="ECO:0007669"/>
    <property type="project" value="TreeGrafter"/>
</dbReference>
<keyword evidence="3" id="KW-0813">Transport</keyword>
<feature type="transmembrane region" description="Helical" evidence="12">
    <location>
        <begin position="414"/>
        <end position="433"/>
    </location>
</feature>
<feature type="transmembrane region" description="Helical" evidence="12">
    <location>
        <begin position="515"/>
        <end position="536"/>
    </location>
</feature>
<evidence type="ECO:0000256" key="1">
    <source>
        <dbReference type="ARBA" id="ARBA00004651"/>
    </source>
</evidence>
<feature type="transmembrane region" description="Helical" evidence="12">
    <location>
        <begin position="278"/>
        <end position="302"/>
    </location>
</feature>
<dbReference type="PANTHER" id="PTHR42985:SF40">
    <property type="entry name" value="LD47995P-RELATED"/>
    <property type="match status" value="1"/>
</dbReference>
<evidence type="ECO:0000313" key="13">
    <source>
        <dbReference type="EMBL" id="PVY38785.1"/>
    </source>
</evidence>
<accession>A0A2U1AQX6</accession>
<keyword evidence="6 12" id="KW-1133">Transmembrane helix</keyword>
<dbReference type="PROSITE" id="PS50283">
    <property type="entry name" value="NA_SOLUT_SYMP_3"/>
    <property type="match status" value="1"/>
</dbReference>
<feature type="transmembrane region" description="Helical" evidence="12">
    <location>
        <begin position="440"/>
        <end position="459"/>
    </location>
</feature>
<evidence type="ECO:0000256" key="7">
    <source>
        <dbReference type="ARBA" id="ARBA00023053"/>
    </source>
</evidence>
<keyword evidence="14" id="KW-1185">Reference proteome</keyword>
<evidence type="ECO:0000256" key="10">
    <source>
        <dbReference type="ARBA" id="ARBA00023201"/>
    </source>
</evidence>
<keyword evidence="5 12" id="KW-0812">Transmembrane</keyword>
<sequence length="606" mass="66467">MQQAWFDYLIILLYLAAVIGIGVYFSRGEKSSENYLLGGRNMPFLAVGIACMMSLLSSVSIVMVPGEIFNNGLTLFSLSGTVGLLLVIPCYLLFTRFYFRLGSFTPYEYLEYRYDSTVRAVVAFSAFYTRTMYLAMVLYTTAKIFQATYAWPPWFSILLVGVVGIVYTVMGGTKAVVWTDVLQFFVLAGGFAVVVTILCGRIDGGAAEAVATAFRDGHGMPQFSQPEFYGLSPYVRLLFWLLLWGAVVTPLTTSCSDQITIQRLLSTRNWKEGFKSQCVATVSGMLFTFVLWFTGLAIYTYYRQNPDPALGPGSGDAAFFHFVSTQLPSPVPGLFMAAMLAAIMSTLSSGMNSMAAVWLKEIHQKFINRNLAPSAEVTVSKYATLLIGVFAVGLALALELSGQWLTQSVSEVGTIFYLIGAAILPAFLFAVLSSRANAKLIWGYTAFAFGEGVAMNLWYALSRSSEQAWRLDPAAGFGWAGKLDFCYAGIPLAAGAALLLPYLVPALRRRWSGRITALLGLLALGFAEGMLVWYFYSQAMVREVPLARSFAFFLPISFLGAFSILWFCPKQPREKYQGLTIATLGRPLLIPAARTMEISAASSENA</sequence>
<evidence type="ECO:0000256" key="6">
    <source>
        <dbReference type="ARBA" id="ARBA00022989"/>
    </source>
</evidence>
<dbReference type="GeneID" id="78296189"/>
<dbReference type="RefSeq" id="WP_116884900.1">
    <property type="nucleotide sequence ID" value="NZ_CABMMC010000132.1"/>
</dbReference>
<dbReference type="Pfam" id="PF00474">
    <property type="entry name" value="SSF"/>
    <property type="match status" value="1"/>
</dbReference>
<gene>
    <name evidence="13" type="ORF">C8D82_12421</name>
</gene>
<feature type="transmembrane region" description="Helical" evidence="12">
    <location>
        <begin position="334"/>
        <end position="359"/>
    </location>
</feature>
<feature type="transmembrane region" description="Helical" evidence="12">
    <location>
        <begin position="548"/>
        <end position="568"/>
    </location>
</feature>
<dbReference type="Proteomes" id="UP000245959">
    <property type="component" value="Unassembled WGS sequence"/>
</dbReference>
<comment type="similarity">
    <text evidence="2 11">Belongs to the sodium:solute symporter (SSF) (TC 2.A.21) family.</text>
</comment>
<evidence type="ECO:0000256" key="4">
    <source>
        <dbReference type="ARBA" id="ARBA00022475"/>
    </source>
</evidence>
<dbReference type="PANTHER" id="PTHR42985">
    <property type="entry name" value="SODIUM-COUPLED MONOCARBOXYLATE TRANSPORTER"/>
    <property type="match status" value="1"/>
</dbReference>
<evidence type="ECO:0000256" key="2">
    <source>
        <dbReference type="ARBA" id="ARBA00006434"/>
    </source>
</evidence>
<feature type="transmembrane region" description="Helical" evidence="12">
    <location>
        <begin position="181"/>
        <end position="198"/>
    </location>
</feature>
<feature type="transmembrane region" description="Helical" evidence="12">
    <location>
        <begin position="151"/>
        <end position="169"/>
    </location>
</feature>
<dbReference type="GO" id="GO:0005886">
    <property type="term" value="C:plasma membrane"/>
    <property type="evidence" value="ECO:0007669"/>
    <property type="project" value="UniProtKB-SubCell"/>
</dbReference>
<evidence type="ECO:0000256" key="11">
    <source>
        <dbReference type="RuleBase" id="RU362091"/>
    </source>
</evidence>
<feature type="transmembrane region" description="Helical" evidence="12">
    <location>
        <begin position="45"/>
        <end position="64"/>
    </location>
</feature>
<dbReference type="Gene3D" id="1.20.1730.10">
    <property type="entry name" value="Sodium/glucose cotransporter"/>
    <property type="match status" value="1"/>
</dbReference>
<dbReference type="NCBIfam" id="TIGR00813">
    <property type="entry name" value="sss"/>
    <property type="match status" value="1"/>
</dbReference>
<dbReference type="InterPro" id="IPR038377">
    <property type="entry name" value="Na/Glc_symporter_sf"/>
</dbReference>
<evidence type="ECO:0000256" key="5">
    <source>
        <dbReference type="ARBA" id="ARBA00022692"/>
    </source>
</evidence>
<evidence type="ECO:0000256" key="8">
    <source>
        <dbReference type="ARBA" id="ARBA00023065"/>
    </source>
</evidence>
<keyword evidence="7" id="KW-0915">Sodium</keyword>
<evidence type="ECO:0000313" key="14">
    <source>
        <dbReference type="Proteomes" id="UP000245959"/>
    </source>
</evidence>
<name>A0A2U1AQX6_9BACT</name>
<dbReference type="AlphaFoldDB" id="A0A2U1AQX6"/>
<proteinExistence type="inferred from homology"/>
<keyword evidence="9 12" id="KW-0472">Membrane</keyword>
<comment type="caution">
    <text evidence="13">The sequence shown here is derived from an EMBL/GenBank/DDBJ whole genome shotgun (WGS) entry which is preliminary data.</text>
</comment>
<protein>
    <submittedName>
        <fullName evidence="13">SSS family transporter</fullName>
    </submittedName>
</protein>
<dbReference type="InterPro" id="IPR001734">
    <property type="entry name" value="Na/solute_symporter"/>
</dbReference>
<keyword evidence="8" id="KW-0406">Ion transport</keyword>
<feature type="transmembrane region" description="Helical" evidence="12">
    <location>
        <begin position="237"/>
        <end position="257"/>
    </location>
</feature>
<evidence type="ECO:0000256" key="12">
    <source>
        <dbReference type="SAM" id="Phobius"/>
    </source>
</evidence>
<feature type="transmembrane region" description="Helical" evidence="12">
    <location>
        <begin position="479"/>
        <end position="503"/>
    </location>
</feature>
<evidence type="ECO:0000256" key="3">
    <source>
        <dbReference type="ARBA" id="ARBA00022448"/>
    </source>
</evidence>
<evidence type="ECO:0000256" key="9">
    <source>
        <dbReference type="ARBA" id="ARBA00023136"/>
    </source>
</evidence>
<feature type="transmembrane region" description="Helical" evidence="12">
    <location>
        <begin position="379"/>
        <end position="402"/>
    </location>
</feature>
<feature type="transmembrane region" description="Helical" evidence="12">
    <location>
        <begin position="76"/>
        <end position="99"/>
    </location>
</feature>
<dbReference type="GO" id="GO:0006814">
    <property type="term" value="P:sodium ion transport"/>
    <property type="evidence" value="ECO:0007669"/>
    <property type="project" value="UniProtKB-KW"/>
</dbReference>
<feature type="transmembrane region" description="Helical" evidence="12">
    <location>
        <begin position="6"/>
        <end position="25"/>
    </location>
</feature>
<keyword evidence="4" id="KW-1003">Cell membrane</keyword>